<reference evidence="2 3" key="1">
    <citation type="submission" date="2024-09" db="EMBL/GenBank/DDBJ databases">
        <authorList>
            <person name="Sun Q."/>
            <person name="Mori K."/>
        </authorList>
    </citation>
    <scope>NUCLEOTIDE SEQUENCE [LARGE SCALE GENOMIC DNA]</scope>
    <source>
        <strain evidence="2 3">JCM 3143</strain>
    </source>
</reference>
<dbReference type="Gene3D" id="1.20.1250.20">
    <property type="entry name" value="MFS general substrate transporter like domains"/>
    <property type="match status" value="1"/>
</dbReference>
<evidence type="ECO:0000256" key="1">
    <source>
        <dbReference type="SAM" id="Phobius"/>
    </source>
</evidence>
<dbReference type="RefSeq" id="WP_345002187.1">
    <property type="nucleotide sequence ID" value="NZ_BAAAXV010000009.1"/>
</dbReference>
<dbReference type="Pfam" id="PF07690">
    <property type="entry name" value="MFS_1"/>
    <property type="match status" value="1"/>
</dbReference>
<dbReference type="InterPro" id="IPR011701">
    <property type="entry name" value="MFS"/>
</dbReference>
<name>A0ABV5RTR7_9ACTN</name>
<dbReference type="Proteomes" id="UP001589532">
    <property type="component" value="Unassembled WGS sequence"/>
</dbReference>
<comment type="caution">
    <text evidence="2">The sequence shown here is derived from an EMBL/GenBank/DDBJ whole genome shotgun (WGS) entry which is preliminary data.</text>
</comment>
<keyword evidence="1" id="KW-0472">Membrane</keyword>
<proteinExistence type="predicted"/>
<feature type="transmembrane region" description="Helical" evidence="1">
    <location>
        <begin position="7"/>
        <end position="25"/>
    </location>
</feature>
<dbReference type="InterPro" id="IPR036259">
    <property type="entry name" value="MFS_trans_sf"/>
</dbReference>
<dbReference type="SUPFAM" id="SSF103473">
    <property type="entry name" value="MFS general substrate transporter"/>
    <property type="match status" value="1"/>
</dbReference>
<keyword evidence="1" id="KW-0812">Transmembrane</keyword>
<dbReference type="EMBL" id="JBHMBW010000003">
    <property type="protein sequence ID" value="MFB9622693.1"/>
    <property type="molecule type" value="Genomic_DNA"/>
</dbReference>
<gene>
    <name evidence="2" type="ORF">ACFFSA_06330</name>
</gene>
<protein>
    <submittedName>
        <fullName evidence="2">MFS transporter</fullName>
    </submittedName>
</protein>
<organism evidence="2 3">
    <name type="scientific">Nonomuraea helvata</name>
    <dbReference type="NCBI Taxonomy" id="37484"/>
    <lineage>
        <taxon>Bacteria</taxon>
        <taxon>Bacillati</taxon>
        <taxon>Actinomycetota</taxon>
        <taxon>Actinomycetes</taxon>
        <taxon>Streptosporangiales</taxon>
        <taxon>Streptosporangiaceae</taxon>
        <taxon>Nonomuraea</taxon>
    </lineage>
</organism>
<evidence type="ECO:0000313" key="2">
    <source>
        <dbReference type="EMBL" id="MFB9622693.1"/>
    </source>
</evidence>
<feature type="transmembrane region" description="Helical" evidence="1">
    <location>
        <begin position="99"/>
        <end position="117"/>
    </location>
</feature>
<accession>A0ABV5RTR7</accession>
<evidence type="ECO:0000313" key="3">
    <source>
        <dbReference type="Proteomes" id="UP001589532"/>
    </source>
</evidence>
<keyword evidence="1" id="KW-1133">Transmembrane helix</keyword>
<keyword evidence="3" id="KW-1185">Reference proteome</keyword>
<sequence>MARLGHGIVLGGGTVLLGLLALAMALTDRAWLTAAAYLASTAANGLLIGRWQTLVADSAPEPERPRWFAFQGSSWGVAQPVVPGLAAAFGSLAGTPGAGAFWTAAVAFLVVPLFLSYS</sequence>